<dbReference type="RefSeq" id="WP_209810206.1">
    <property type="nucleotide sequence ID" value="NZ_JAGGKT010000005.1"/>
</dbReference>
<evidence type="ECO:0000313" key="5">
    <source>
        <dbReference type="Proteomes" id="UP001519343"/>
    </source>
</evidence>
<organism evidence="4 5">
    <name type="scientific">Ammoniphilus resinae</name>
    <dbReference type="NCBI Taxonomy" id="861532"/>
    <lineage>
        <taxon>Bacteria</taxon>
        <taxon>Bacillati</taxon>
        <taxon>Bacillota</taxon>
        <taxon>Bacilli</taxon>
        <taxon>Bacillales</taxon>
        <taxon>Paenibacillaceae</taxon>
        <taxon>Aneurinibacillus group</taxon>
        <taxon>Ammoniphilus</taxon>
    </lineage>
</organism>
<dbReference type="InterPro" id="IPR004682">
    <property type="entry name" value="TRAP_DctP"/>
</dbReference>
<keyword evidence="4" id="KW-0675">Receptor</keyword>
<evidence type="ECO:0000256" key="1">
    <source>
        <dbReference type="ARBA" id="ARBA00022729"/>
    </source>
</evidence>
<dbReference type="InterPro" id="IPR038404">
    <property type="entry name" value="TRAP_DctP_sf"/>
</dbReference>
<dbReference type="InterPro" id="IPR018389">
    <property type="entry name" value="DctP_fam"/>
</dbReference>
<name>A0ABS4GPE0_9BACL</name>
<feature type="chain" id="PRO_5046897663" evidence="3">
    <location>
        <begin position="21"/>
        <end position="360"/>
    </location>
</feature>
<dbReference type="Gene3D" id="3.40.190.170">
    <property type="entry name" value="Bacterial extracellular solute-binding protein, family 7"/>
    <property type="match status" value="1"/>
</dbReference>
<dbReference type="NCBIfam" id="TIGR00787">
    <property type="entry name" value="dctP"/>
    <property type="match status" value="1"/>
</dbReference>
<gene>
    <name evidence="4" type="ORF">J2Z37_002144</name>
</gene>
<sequence length="360" mass="40079">MSNKWLSLSLVAALSAGVLAGCGGSGTQTNAEPKQPEPSSQPKSEPSPSSSESQFEEMKIVMGHIQANSQDSPYQQGTQKFKELVEKATGGKVTIEIHPSGELGGEREMMEAVQLGTIDMMLASTGPLGNFTPISNAFDFPFLFRDRDHAYKVLDGEIGDEVAGELDKSGIKVLAWAENGFRNITNNKQPIKKPEDLQGIKIRTMENKIHMESFTAFGAAPTPMSFTELFTSMQQGVVDGQENPLNIIVPSKFYEVQKYLTLSGHFYNPALFIITKTKFDSFSPELQKVFLEAAAEARDYEREFIHKKNEEYLDVVKKAGMEIVTEDEVDFDAFLKASQEVYQKYDKEYGDIIRRIQAVK</sequence>
<feature type="signal peptide" evidence="3">
    <location>
        <begin position="1"/>
        <end position="20"/>
    </location>
</feature>
<feature type="compositionally biased region" description="Low complexity" evidence="2">
    <location>
        <begin position="37"/>
        <end position="53"/>
    </location>
</feature>
<dbReference type="Pfam" id="PF03480">
    <property type="entry name" value="DctP"/>
    <property type="match status" value="1"/>
</dbReference>
<comment type="caution">
    <text evidence="4">The sequence shown here is derived from an EMBL/GenBank/DDBJ whole genome shotgun (WGS) entry which is preliminary data.</text>
</comment>
<reference evidence="4 5" key="1">
    <citation type="submission" date="2021-03" db="EMBL/GenBank/DDBJ databases">
        <title>Genomic Encyclopedia of Type Strains, Phase IV (KMG-IV): sequencing the most valuable type-strain genomes for metagenomic binning, comparative biology and taxonomic classification.</title>
        <authorList>
            <person name="Goeker M."/>
        </authorList>
    </citation>
    <scope>NUCLEOTIDE SEQUENCE [LARGE SCALE GENOMIC DNA]</scope>
    <source>
        <strain evidence="4 5">DSM 24738</strain>
    </source>
</reference>
<evidence type="ECO:0000256" key="3">
    <source>
        <dbReference type="SAM" id="SignalP"/>
    </source>
</evidence>
<dbReference type="CDD" id="cd13675">
    <property type="entry name" value="PBP2_TRAP_SBP_like_5"/>
    <property type="match status" value="1"/>
</dbReference>
<dbReference type="EMBL" id="JAGGKT010000005">
    <property type="protein sequence ID" value="MBP1932143.1"/>
    <property type="molecule type" value="Genomic_DNA"/>
</dbReference>
<dbReference type="PIRSF" id="PIRSF006470">
    <property type="entry name" value="DctB"/>
    <property type="match status" value="1"/>
</dbReference>
<proteinExistence type="predicted"/>
<keyword evidence="1 3" id="KW-0732">Signal</keyword>
<dbReference type="PANTHER" id="PTHR33376:SF18">
    <property type="entry name" value="2,3-DIKETO-L-GULONATE-BINDING PERIPLASMIC PROTEIN YIAO"/>
    <property type="match status" value="1"/>
</dbReference>
<evidence type="ECO:0000256" key="2">
    <source>
        <dbReference type="SAM" id="MobiDB-lite"/>
    </source>
</evidence>
<protein>
    <submittedName>
        <fullName evidence="4">Tripartite ATP-independent transporter DctP family solute receptor</fullName>
    </submittedName>
</protein>
<evidence type="ECO:0000313" key="4">
    <source>
        <dbReference type="EMBL" id="MBP1932143.1"/>
    </source>
</evidence>
<dbReference type="NCBIfam" id="NF037995">
    <property type="entry name" value="TRAP_S1"/>
    <property type="match status" value="1"/>
</dbReference>
<dbReference type="PROSITE" id="PS51257">
    <property type="entry name" value="PROKAR_LIPOPROTEIN"/>
    <property type="match status" value="1"/>
</dbReference>
<accession>A0ABS4GPE0</accession>
<feature type="region of interest" description="Disordered" evidence="2">
    <location>
        <begin position="21"/>
        <end position="54"/>
    </location>
</feature>
<keyword evidence="5" id="KW-1185">Reference proteome</keyword>
<dbReference type="Proteomes" id="UP001519343">
    <property type="component" value="Unassembled WGS sequence"/>
</dbReference>
<dbReference type="PANTHER" id="PTHR33376">
    <property type="match status" value="1"/>
</dbReference>